<dbReference type="Pfam" id="PF19686">
    <property type="entry name" value="DUF6188"/>
    <property type="match status" value="1"/>
</dbReference>
<dbReference type="InterPro" id="IPR046179">
    <property type="entry name" value="DUF6188"/>
</dbReference>
<sequence length="125" mass="13727">MATDLDLRGRAVVSVAKYDYTLWLKLMGGYGITIESPLTIDDVVLSPQDDPVGEFGPVRRLAGLTIEKATVDKIGTLQVHFRDGTRLVVEPDPHYEAWNVSRPDGSLIVCRPGGGLSRWAPPPER</sequence>
<keyword evidence="2" id="KW-1185">Reference proteome</keyword>
<evidence type="ECO:0000313" key="1">
    <source>
        <dbReference type="EMBL" id="KAB7757729.1"/>
    </source>
</evidence>
<accession>A0A5N5VB45</accession>
<gene>
    <name evidence="1" type="ORF">MPHL21000_06480</name>
</gene>
<dbReference type="RefSeq" id="WP_003887913.1">
    <property type="nucleotide sequence ID" value="NZ_ANBO01000042.1"/>
</dbReference>
<protein>
    <submittedName>
        <fullName evidence="1">Uncharacterized protein</fullName>
    </submittedName>
</protein>
<reference evidence="1 2" key="1">
    <citation type="submission" date="2012-10" db="EMBL/GenBank/DDBJ databases">
        <title>The draft sequence of the Mycobacterium pheli genome.</title>
        <authorList>
            <person name="Pettersson B.M.F."/>
            <person name="Das S."/>
            <person name="Dasgupta S."/>
            <person name="Bhattacharya A."/>
            <person name="Kirsebom L.A."/>
        </authorList>
    </citation>
    <scope>NUCLEOTIDE SEQUENCE [LARGE SCALE GENOMIC DNA]</scope>
    <source>
        <strain evidence="1 2">CCUG 21000</strain>
    </source>
</reference>
<proteinExistence type="predicted"/>
<dbReference type="GeneID" id="74301509"/>
<comment type="caution">
    <text evidence="1">The sequence shown here is derived from an EMBL/GenBank/DDBJ whole genome shotgun (WGS) entry which is preliminary data.</text>
</comment>
<dbReference type="AlphaFoldDB" id="A0A5N5VB45"/>
<dbReference type="Proteomes" id="UP000325690">
    <property type="component" value="Unassembled WGS sequence"/>
</dbReference>
<organism evidence="1 2">
    <name type="scientific">Mycolicibacterium phlei DSM 43239 = CCUG 21000</name>
    <dbReference type="NCBI Taxonomy" id="1226750"/>
    <lineage>
        <taxon>Bacteria</taxon>
        <taxon>Bacillati</taxon>
        <taxon>Actinomycetota</taxon>
        <taxon>Actinomycetes</taxon>
        <taxon>Mycobacteriales</taxon>
        <taxon>Mycobacteriaceae</taxon>
        <taxon>Mycolicibacterium</taxon>
    </lineage>
</organism>
<evidence type="ECO:0000313" key="2">
    <source>
        <dbReference type="Proteomes" id="UP000325690"/>
    </source>
</evidence>
<dbReference type="EMBL" id="ANBP01000006">
    <property type="protein sequence ID" value="KAB7757729.1"/>
    <property type="molecule type" value="Genomic_DNA"/>
</dbReference>
<name>A0A5N5VB45_MYCPH</name>